<feature type="transmembrane region" description="Helical" evidence="6">
    <location>
        <begin position="88"/>
        <end position="107"/>
    </location>
</feature>
<feature type="transmembrane region" description="Helical" evidence="6">
    <location>
        <begin position="261"/>
        <end position="279"/>
    </location>
</feature>
<dbReference type="PANTHER" id="PTHR23502">
    <property type="entry name" value="MAJOR FACILITATOR SUPERFAMILY"/>
    <property type="match status" value="1"/>
</dbReference>
<feature type="transmembrane region" description="Helical" evidence="6">
    <location>
        <begin position="58"/>
        <end position="76"/>
    </location>
</feature>
<evidence type="ECO:0000256" key="6">
    <source>
        <dbReference type="SAM" id="Phobius"/>
    </source>
</evidence>
<feature type="transmembrane region" description="Helical" evidence="6">
    <location>
        <begin position="177"/>
        <end position="194"/>
    </location>
</feature>
<feature type="domain" description="Major facilitator superfamily (MFS) profile" evidence="7">
    <location>
        <begin position="21"/>
        <end position="406"/>
    </location>
</feature>
<dbReference type="CDD" id="cd17320">
    <property type="entry name" value="MFS_MdfA_MDR_like"/>
    <property type="match status" value="1"/>
</dbReference>
<dbReference type="Pfam" id="PF07690">
    <property type="entry name" value="MFS_1"/>
    <property type="match status" value="1"/>
</dbReference>
<dbReference type="PROSITE" id="PS00216">
    <property type="entry name" value="SUGAR_TRANSPORT_1"/>
    <property type="match status" value="1"/>
</dbReference>
<evidence type="ECO:0000313" key="8">
    <source>
        <dbReference type="EMBL" id="SDK89385.1"/>
    </source>
</evidence>
<evidence type="ECO:0000313" key="9">
    <source>
        <dbReference type="Proteomes" id="UP000199328"/>
    </source>
</evidence>
<dbReference type="Gene3D" id="1.20.1720.10">
    <property type="entry name" value="Multidrug resistance protein D"/>
    <property type="match status" value="1"/>
</dbReference>
<keyword evidence="5 6" id="KW-0472">Membrane</keyword>
<dbReference type="SUPFAM" id="SSF103473">
    <property type="entry name" value="MFS general substrate transporter"/>
    <property type="match status" value="1"/>
</dbReference>
<name>A0A1G9FM04_9RHOB</name>
<dbReference type="InterPro" id="IPR011701">
    <property type="entry name" value="MFS"/>
</dbReference>
<dbReference type="GO" id="GO:0022857">
    <property type="term" value="F:transmembrane transporter activity"/>
    <property type="evidence" value="ECO:0007669"/>
    <property type="project" value="InterPro"/>
</dbReference>
<feature type="transmembrane region" description="Helical" evidence="6">
    <location>
        <begin position="353"/>
        <end position="377"/>
    </location>
</feature>
<dbReference type="AlphaFoldDB" id="A0A1G9FM04"/>
<dbReference type="PANTHER" id="PTHR23502:SF132">
    <property type="entry name" value="POLYAMINE TRANSPORTER 2-RELATED"/>
    <property type="match status" value="1"/>
</dbReference>
<dbReference type="InterPro" id="IPR036259">
    <property type="entry name" value="MFS_trans_sf"/>
</dbReference>
<feature type="transmembrane region" description="Helical" evidence="6">
    <location>
        <begin position="21"/>
        <end position="43"/>
    </location>
</feature>
<feature type="transmembrane region" description="Helical" evidence="6">
    <location>
        <begin position="146"/>
        <end position="171"/>
    </location>
</feature>
<feature type="transmembrane region" description="Helical" evidence="6">
    <location>
        <begin position="113"/>
        <end position="134"/>
    </location>
</feature>
<dbReference type="Proteomes" id="UP000199328">
    <property type="component" value="Unassembled WGS sequence"/>
</dbReference>
<reference evidence="9" key="1">
    <citation type="submission" date="2016-10" db="EMBL/GenBank/DDBJ databases">
        <authorList>
            <person name="Varghese N."/>
            <person name="Submissions S."/>
        </authorList>
    </citation>
    <scope>NUCLEOTIDE SEQUENCE [LARGE SCALE GENOMIC DNA]</scope>
    <source>
        <strain evidence="9">CGMCC 1.10789</strain>
    </source>
</reference>
<evidence type="ECO:0000256" key="5">
    <source>
        <dbReference type="ARBA" id="ARBA00023136"/>
    </source>
</evidence>
<evidence type="ECO:0000259" key="7">
    <source>
        <dbReference type="PROSITE" id="PS50850"/>
    </source>
</evidence>
<gene>
    <name evidence="8" type="ORF">SAMN05216257_105258</name>
</gene>
<feature type="transmembrane region" description="Helical" evidence="6">
    <location>
        <begin position="291"/>
        <end position="314"/>
    </location>
</feature>
<dbReference type="InterPro" id="IPR020846">
    <property type="entry name" value="MFS_dom"/>
</dbReference>
<keyword evidence="4 6" id="KW-1133">Transmembrane helix</keyword>
<protein>
    <submittedName>
        <fullName evidence="8">MFS transporter, DHA1 family, bicyclomycin/chloramphenicol resistance protein</fullName>
    </submittedName>
</protein>
<keyword evidence="3 6" id="KW-0812">Transmembrane</keyword>
<comment type="subcellular location">
    <subcellularLocation>
        <location evidence="1">Membrane</location>
        <topology evidence="1">Multi-pass membrane protein</topology>
    </subcellularLocation>
</comment>
<feature type="transmembrane region" description="Helical" evidence="6">
    <location>
        <begin position="383"/>
        <end position="404"/>
    </location>
</feature>
<feature type="transmembrane region" description="Helical" evidence="6">
    <location>
        <begin position="320"/>
        <end position="341"/>
    </location>
</feature>
<dbReference type="GO" id="GO:0042908">
    <property type="term" value="P:xenobiotic transport"/>
    <property type="evidence" value="ECO:0007669"/>
    <property type="project" value="UniProtKB-ARBA"/>
</dbReference>
<feature type="transmembrane region" description="Helical" evidence="6">
    <location>
        <begin position="226"/>
        <end position="246"/>
    </location>
</feature>
<sequence length="406" mass="41906">MSAEPAPRAQAAAHGPGTVEFIALVAMLFATVAFSIDAMLPAFPEIAAALTPEAPNRAQLVVTAFIFGMGLGTLFTGPLSDAFGRKPVIVAGAALYCLAALWAGVAGSLESLLAARVVQGLGAAAPRVVTLAIVRDLHAGRRMARVMSFAMMVFTLVPAVAPLMGAGIIALAGWRGIFAAFVAFSLVSTLWLALRQPETLPPEARRPFRAAVLVEGIAEVIRRRRVVLAILAQTLAFAMLFTNLASNQQVFDITFGRAASFPWWFAGIALIAGTGSFLNAQIVERLGMRRVAAVTLAVLSAISLAAALALWAGLSGDLGFAVYLFWNTAIFFSAGLTLGNLNALAMEPLGHIAGMAASIVGALATVGSVAIAVPLGLTFDGTPVPLMLGVAACALGALMLVRAIGD</sequence>
<evidence type="ECO:0000256" key="3">
    <source>
        <dbReference type="ARBA" id="ARBA00022692"/>
    </source>
</evidence>
<accession>A0A1G9FM04</accession>
<dbReference type="GO" id="GO:0005886">
    <property type="term" value="C:plasma membrane"/>
    <property type="evidence" value="ECO:0007669"/>
    <property type="project" value="TreeGrafter"/>
</dbReference>
<dbReference type="OrthoDB" id="9800416at2"/>
<dbReference type="GO" id="GO:0140115">
    <property type="term" value="P:export across plasma membrane"/>
    <property type="evidence" value="ECO:0007669"/>
    <property type="project" value="UniProtKB-ARBA"/>
</dbReference>
<evidence type="ECO:0000256" key="4">
    <source>
        <dbReference type="ARBA" id="ARBA00022989"/>
    </source>
</evidence>
<dbReference type="EMBL" id="FNFV01000005">
    <property type="protein sequence ID" value="SDK89385.1"/>
    <property type="molecule type" value="Genomic_DNA"/>
</dbReference>
<dbReference type="STRING" id="990712.SAMN05216257_105258"/>
<dbReference type="RefSeq" id="WP_092500833.1">
    <property type="nucleotide sequence ID" value="NZ_FNFV01000005.1"/>
</dbReference>
<evidence type="ECO:0000256" key="2">
    <source>
        <dbReference type="ARBA" id="ARBA00022448"/>
    </source>
</evidence>
<proteinExistence type="predicted"/>
<organism evidence="8 9">
    <name type="scientific">Meinhardsimonia xiamenensis</name>
    <dbReference type="NCBI Taxonomy" id="990712"/>
    <lineage>
        <taxon>Bacteria</taxon>
        <taxon>Pseudomonadati</taxon>
        <taxon>Pseudomonadota</taxon>
        <taxon>Alphaproteobacteria</taxon>
        <taxon>Rhodobacterales</taxon>
        <taxon>Paracoccaceae</taxon>
        <taxon>Meinhardsimonia</taxon>
    </lineage>
</organism>
<keyword evidence="9" id="KW-1185">Reference proteome</keyword>
<dbReference type="PROSITE" id="PS50850">
    <property type="entry name" value="MFS"/>
    <property type="match status" value="1"/>
</dbReference>
<dbReference type="InterPro" id="IPR005829">
    <property type="entry name" value="Sugar_transporter_CS"/>
</dbReference>
<keyword evidence="2" id="KW-0813">Transport</keyword>
<evidence type="ECO:0000256" key="1">
    <source>
        <dbReference type="ARBA" id="ARBA00004141"/>
    </source>
</evidence>